<evidence type="ECO:0000313" key="2">
    <source>
        <dbReference type="EMBL" id="KAJ7091971.1"/>
    </source>
</evidence>
<evidence type="ECO:0000313" key="3">
    <source>
        <dbReference type="Proteomes" id="UP001222325"/>
    </source>
</evidence>
<accession>A0AAD6U719</accession>
<evidence type="ECO:0000256" key="1">
    <source>
        <dbReference type="SAM" id="MobiDB-lite"/>
    </source>
</evidence>
<sequence>MNAPLRQLPAPPAPSALVASSSKPTTPLKPLAPPPLAPTKAVPSDRALRTISTTLIARANDLFTDNGVSELASILLHDQHPDIQYRSTPEDVDERRGIMMSPEKRTKGKEKFARDGLAARAAAMYDRSDASLSLWEAEMAHALSSMAPSSRRGLNPDMRLRIVHILHVPTPVPNPSSKVSIPGVALCHLLAAPSSDPLGSSKSKDALCVVLFSFSSLSPPVQPHAQTIRNPEDFAEGREVYVWKPWQCIVIDPSAIELGRYSPSVPDGNVNAGAVDAEAFELFAPGVTGARRRGVILETALIFERFIVLK</sequence>
<comment type="caution">
    <text evidence="2">The sequence shown here is derived from an EMBL/GenBank/DDBJ whole genome shotgun (WGS) entry which is preliminary data.</text>
</comment>
<dbReference type="EMBL" id="JARJCN010000019">
    <property type="protein sequence ID" value="KAJ7091971.1"/>
    <property type="molecule type" value="Genomic_DNA"/>
</dbReference>
<keyword evidence="3" id="KW-1185">Reference proteome</keyword>
<dbReference type="Proteomes" id="UP001222325">
    <property type="component" value="Unassembled WGS sequence"/>
</dbReference>
<feature type="compositionally biased region" description="Low complexity" evidence="1">
    <location>
        <begin position="15"/>
        <end position="29"/>
    </location>
</feature>
<reference evidence="2" key="1">
    <citation type="submission" date="2023-03" db="EMBL/GenBank/DDBJ databases">
        <title>Massive genome expansion in bonnet fungi (Mycena s.s.) driven by repeated elements and novel gene families across ecological guilds.</title>
        <authorList>
            <consortium name="Lawrence Berkeley National Laboratory"/>
            <person name="Harder C.B."/>
            <person name="Miyauchi S."/>
            <person name="Viragh M."/>
            <person name="Kuo A."/>
            <person name="Thoen E."/>
            <person name="Andreopoulos B."/>
            <person name="Lu D."/>
            <person name="Skrede I."/>
            <person name="Drula E."/>
            <person name="Henrissat B."/>
            <person name="Morin E."/>
            <person name="Kohler A."/>
            <person name="Barry K."/>
            <person name="LaButti K."/>
            <person name="Morin E."/>
            <person name="Salamov A."/>
            <person name="Lipzen A."/>
            <person name="Mereny Z."/>
            <person name="Hegedus B."/>
            <person name="Baldrian P."/>
            <person name="Stursova M."/>
            <person name="Weitz H."/>
            <person name="Taylor A."/>
            <person name="Grigoriev I.V."/>
            <person name="Nagy L.G."/>
            <person name="Martin F."/>
            <person name="Kauserud H."/>
        </authorList>
    </citation>
    <scope>NUCLEOTIDE SEQUENCE</scope>
    <source>
        <strain evidence="2">CBHHK173m</strain>
    </source>
</reference>
<protein>
    <submittedName>
        <fullName evidence="2">Uncharacterized protein</fullName>
    </submittedName>
</protein>
<dbReference type="AlphaFoldDB" id="A0AAD6U719"/>
<name>A0AAD6U719_9AGAR</name>
<proteinExistence type="predicted"/>
<gene>
    <name evidence="2" type="ORF">B0H15DRAFT_799719</name>
</gene>
<organism evidence="2 3">
    <name type="scientific">Mycena belliarum</name>
    <dbReference type="NCBI Taxonomy" id="1033014"/>
    <lineage>
        <taxon>Eukaryota</taxon>
        <taxon>Fungi</taxon>
        <taxon>Dikarya</taxon>
        <taxon>Basidiomycota</taxon>
        <taxon>Agaricomycotina</taxon>
        <taxon>Agaricomycetes</taxon>
        <taxon>Agaricomycetidae</taxon>
        <taxon>Agaricales</taxon>
        <taxon>Marasmiineae</taxon>
        <taxon>Mycenaceae</taxon>
        <taxon>Mycena</taxon>
    </lineage>
</organism>
<feature type="region of interest" description="Disordered" evidence="1">
    <location>
        <begin position="1"/>
        <end position="43"/>
    </location>
</feature>